<keyword evidence="2" id="KW-1185">Reference proteome</keyword>
<accession>A0A2T5C0T4</accession>
<dbReference type="EMBL" id="QAAD01000010">
    <property type="protein sequence ID" value="PTN08154.1"/>
    <property type="molecule type" value="Genomic_DNA"/>
</dbReference>
<gene>
    <name evidence="1" type="ORF">C8N47_11040</name>
</gene>
<dbReference type="Proteomes" id="UP000243525">
    <property type="component" value="Unassembled WGS sequence"/>
</dbReference>
<dbReference type="AlphaFoldDB" id="A0A2T5C0T4"/>
<comment type="caution">
    <text evidence="1">The sequence shown here is derived from an EMBL/GenBank/DDBJ whole genome shotgun (WGS) entry which is preliminary data.</text>
</comment>
<proteinExistence type="predicted"/>
<evidence type="ECO:0000313" key="1">
    <source>
        <dbReference type="EMBL" id="PTN08154.1"/>
    </source>
</evidence>
<name>A0A2T5C0T4_9BACT</name>
<sequence length="74" mass="8586">MRRIYYFKELATIFSHAYTPPTSNHLFFNTFTANVCGDVCSKIRLRSWYTAQKQNHILVPSDKKNGIKSTALML</sequence>
<evidence type="ECO:0000313" key="2">
    <source>
        <dbReference type="Proteomes" id="UP000243525"/>
    </source>
</evidence>
<protein>
    <submittedName>
        <fullName evidence="1">Uncharacterized protein</fullName>
    </submittedName>
</protein>
<reference evidence="1 2" key="1">
    <citation type="submission" date="2018-04" db="EMBL/GenBank/DDBJ databases">
        <title>Genomic Encyclopedia of Archaeal and Bacterial Type Strains, Phase II (KMG-II): from individual species to whole genera.</title>
        <authorList>
            <person name="Goeker M."/>
        </authorList>
    </citation>
    <scope>NUCLEOTIDE SEQUENCE [LARGE SCALE GENOMIC DNA]</scope>
    <source>
        <strain evidence="1 2">DSM 28823</strain>
    </source>
</reference>
<organism evidence="1 2">
    <name type="scientific">Mangrovibacterium marinum</name>
    <dbReference type="NCBI Taxonomy" id="1639118"/>
    <lineage>
        <taxon>Bacteria</taxon>
        <taxon>Pseudomonadati</taxon>
        <taxon>Bacteroidota</taxon>
        <taxon>Bacteroidia</taxon>
        <taxon>Marinilabiliales</taxon>
        <taxon>Prolixibacteraceae</taxon>
        <taxon>Mangrovibacterium</taxon>
    </lineage>
</organism>